<dbReference type="GO" id="GO:0006567">
    <property type="term" value="P:L-threonine catabolic process"/>
    <property type="evidence" value="ECO:0007669"/>
    <property type="project" value="TreeGrafter"/>
</dbReference>
<evidence type="ECO:0000256" key="4">
    <source>
        <dbReference type="ARBA" id="ARBA00022898"/>
    </source>
</evidence>
<dbReference type="Pfam" id="PF00291">
    <property type="entry name" value="PALP"/>
    <property type="match status" value="1"/>
</dbReference>
<comment type="similarity">
    <text evidence="2">Belongs to the serine/threonine dehydratase family.</text>
</comment>
<dbReference type="GO" id="GO:0004794">
    <property type="term" value="F:threonine deaminase activity"/>
    <property type="evidence" value="ECO:0007669"/>
    <property type="project" value="TreeGrafter"/>
</dbReference>
<evidence type="ECO:0000256" key="7">
    <source>
        <dbReference type="ARBA" id="ARBA00042605"/>
    </source>
</evidence>
<dbReference type="EMBL" id="CACRXK020003720">
    <property type="protein sequence ID" value="CAB3999977.1"/>
    <property type="molecule type" value="Genomic_DNA"/>
</dbReference>
<evidence type="ECO:0000256" key="1">
    <source>
        <dbReference type="ARBA" id="ARBA00001933"/>
    </source>
</evidence>
<dbReference type="GO" id="GO:0006565">
    <property type="term" value="P:L-serine catabolic process"/>
    <property type="evidence" value="ECO:0007669"/>
    <property type="project" value="TreeGrafter"/>
</dbReference>
<keyword evidence="4" id="KW-0663">Pyridoxal phosphate</keyword>
<dbReference type="Gene3D" id="3.40.50.1100">
    <property type="match status" value="2"/>
</dbReference>
<dbReference type="AlphaFoldDB" id="A0A7D9I8D8"/>
<organism evidence="10 11">
    <name type="scientific">Paramuricea clavata</name>
    <name type="common">Red gorgonian</name>
    <name type="synonym">Violescent sea-whip</name>
    <dbReference type="NCBI Taxonomy" id="317549"/>
    <lineage>
        <taxon>Eukaryota</taxon>
        <taxon>Metazoa</taxon>
        <taxon>Cnidaria</taxon>
        <taxon>Anthozoa</taxon>
        <taxon>Octocorallia</taxon>
        <taxon>Malacalcyonacea</taxon>
        <taxon>Plexauridae</taxon>
        <taxon>Paramuricea</taxon>
    </lineage>
</organism>
<comment type="catalytic activity">
    <reaction evidence="8">
        <text>L-serine = pyruvate + NH4(+)</text>
        <dbReference type="Rhea" id="RHEA:19169"/>
        <dbReference type="ChEBI" id="CHEBI:15361"/>
        <dbReference type="ChEBI" id="CHEBI:28938"/>
        <dbReference type="ChEBI" id="CHEBI:33384"/>
        <dbReference type="EC" id="4.3.1.17"/>
    </reaction>
</comment>
<dbReference type="InterPro" id="IPR050147">
    <property type="entry name" value="Ser/Thr_Dehydratase"/>
</dbReference>
<keyword evidence="5" id="KW-0456">Lyase</keyword>
<dbReference type="EC" id="4.3.1.17" evidence="3"/>
<evidence type="ECO:0000313" key="10">
    <source>
        <dbReference type="EMBL" id="CAB3999977.1"/>
    </source>
</evidence>
<accession>A0A7D9I8D8</accession>
<dbReference type="InterPro" id="IPR000634">
    <property type="entry name" value="Ser/Thr_deHydtase_PyrdxlP-BS"/>
</dbReference>
<dbReference type="PANTHER" id="PTHR48078">
    <property type="entry name" value="THREONINE DEHYDRATASE, MITOCHONDRIAL-RELATED"/>
    <property type="match status" value="1"/>
</dbReference>
<dbReference type="InterPro" id="IPR001926">
    <property type="entry name" value="TrpB-like_PALP"/>
</dbReference>
<keyword evidence="11" id="KW-1185">Reference proteome</keyword>
<evidence type="ECO:0000256" key="2">
    <source>
        <dbReference type="ARBA" id="ARBA00010869"/>
    </source>
</evidence>
<feature type="domain" description="Tryptophan synthase beta chain-like PALP" evidence="9">
    <location>
        <begin position="31"/>
        <end position="329"/>
    </location>
</feature>
<evidence type="ECO:0000259" key="9">
    <source>
        <dbReference type="Pfam" id="PF00291"/>
    </source>
</evidence>
<sequence length="346" mass="37728">MSGLTVEERKALAKKYLETSVVDVQKARDRIRPHVHKTALYRSLWLSDESTESNVYLKMESEQITGSFKARGAFNKICIVKETNDSLSEENQYSITTASSGNHGLACALAMKTLGVQGKIFVPECAAQAKMDAIRKYGGKLEIYGDDCVKAEARAKQIAQETGRAMYISPYNDMQVVHGQSTIGLEILEDLPGVDSVFICTGGGGLISGIATYMKAMKPSVKVVGCQPLNSCVMYESCKAGKILDLPSLPTLSDGSAGGVDPDAFTFDLCCEYVDKWILVSEDEISQAMYFMLHKEHKLVEGAAAVCVAAYTKEKENHRGETIVLLMCGGNVGVDVLQDIIQNRHQ</sequence>
<evidence type="ECO:0000256" key="3">
    <source>
        <dbReference type="ARBA" id="ARBA00012093"/>
    </source>
</evidence>
<evidence type="ECO:0000256" key="5">
    <source>
        <dbReference type="ARBA" id="ARBA00023239"/>
    </source>
</evidence>
<evidence type="ECO:0000256" key="6">
    <source>
        <dbReference type="ARBA" id="ARBA00041766"/>
    </source>
</evidence>
<reference evidence="10" key="1">
    <citation type="submission" date="2020-04" db="EMBL/GenBank/DDBJ databases">
        <authorList>
            <person name="Alioto T."/>
            <person name="Alioto T."/>
            <person name="Gomez Garrido J."/>
        </authorList>
    </citation>
    <scope>NUCLEOTIDE SEQUENCE</scope>
    <source>
        <strain evidence="10">A484AB</strain>
    </source>
</reference>
<dbReference type="FunFam" id="3.40.50.1100:FF:000005">
    <property type="entry name" value="Threonine dehydratase catabolic"/>
    <property type="match status" value="1"/>
</dbReference>
<dbReference type="GO" id="GO:0030170">
    <property type="term" value="F:pyridoxal phosphate binding"/>
    <property type="evidence" value="ECO:0007669"/>
    <property type="project" value="InterPro"/>
</dbReference>
<dbReference type="Proteomes" id="UP001152795">
    <property type="component" value="Unassembled WGS sequence"/>
</dbReference>
<comment type="cofactor">
    <cofactor evidence="1">
        <name>pyridoxal 5'-phosphate</name>
        <dbReference type="ChEBI" id="CHEBI:597326"/>
    </cofactor>
</comment>
<dbReference type="PROSITE" id="PS00165">
    <property type="entry name" value="DEHYDRATASE_SER_THR"/>
    <property type="match status" value="1"/>
</dbReference>
<dbReference type="InterPro" id="IPR036052">
    <property type="entry name" value="TrpB-like_PALP_sf"/>
</dbReference>
<comment type="caution">
    <text evidence="10">The sequence shown here is derived from an EMBL/GenBank/DDBJ whole genome shotgun (WGS) entry which is preliminary data.</text>
</comment>
<dbReference type="NCBIfam" id="NF005292">
    <property type="entry name" value="PRK06815.1"/>
    <property type="match status" value="1"/>
</dbReference>
<dbReference type="GO" id="GO:0009097">
    <property type="term" value="P:isoleucine biosynthetic process"/>
    <property type="evidence" value="ECO:0007669"/>
    <property type="project" value="TreeGrafter"/>
</dbReference>
<evidence type="ECO:0000313" key="11">
    <source>
        <dbReference type="Proteomes" id="UP001152795"/>
    </source>
</evidence>
<gene>
    <name evidence="10" type="ORF">PACLA_8A014999</name>
</gene>
<name>A0A7D9I8D8_PARCT</name>
<dbReference type="PANTHER" id="PTHR48078:SF6">
    <property type="entry name" value="L-THREONINE DEHYDRATASE CATABOLIC TDCB"/>
    <property type="match status" value="1"/>
</dbReference>
<dbReference type="OrthoDB" id="4418812at2759"/>
<evidence type="ECO:0000256" key="8">
    <source>
        <dbReference type="ARBA" id="ARBA00049406"/>
    </source>
</evidence>
<dbReference type="CDD" id="cd01562">
    <property type="entry name" value="Thr-dehyd"/>
    <property type="match status" value="1"/>
</dbReference>
<protein>
    <recommendedName>
        <fullName evidence="3">L-serine ammonia-lyase</fullName>
        <ecNumber evidence="3">4.3.1.17</ecNumber>
    </recommendedName>
    <alternativeName>
        <fullName evidence="6">L-serine deaminase</fullName>
    </alternativeName>
    <alternativeName>
        <fullName evidence="7">L-threonine dehydratase</fullName>
    </alternativeName>
</protein>
<dbReference type="SUPFAM" id="SSF53686">
    <property type="entry name" value="Tryptophan synthase beta subunit-like PLP-dependent enzymes"/>
    <property type="match status" value="1"/>
</dbReference>
<dbReference type="GO" id="GO:0003941">
    <property type="term" value="F:L-serine ammonia-lyase activity"/>
    <property type="evidence" value="ECO:0007669"/>
    <property type="project" value="UniProtKB-EC"/>
</dbReference>
<proteinExistence type="inferred from homology"/>